<protein>
    <submittedName>
        <fullName evidence="1">Uncharacterized protein</fullName>
    </submittedName>
</protein>
<name>A0A841B521_9PSEU</name>
<dbReference type="EMBL" id="JACHMX010000001">
    <property type="protein sequence ID" value="MBB5853960.1"/>
    <property type="molecule type" value="Genomic_DNA"/>
</dbReference>
<accession>A0A841B521</accession>
<proteinExistence type="predicted"/>
<comment type="caution">
    <text evidence="1">The sequence shown here is derived from an EMBL/GenBank/DDBJ whole genome shotgun (WGS) entry which is preliminary data.</text>
</comment>
<dbReference type="AlphaFoldDB" id="A0A841B521"/>
<keyword evidence="2" id="KW-1185">Reference proteome</keyword>
<dbReference type="Proteomes" id="UP000580861">
    <property type="component" value="Unassembled WGS sequence"/>
</dbReference>
<dbReference type="RefSeq" id="WP_184897608.1">
    <property type="nucleotide sequence ID" value="NZ_JACHMX010000001.1"/>
</dbReference>
<sequence length="240" mass="26013">MTVRAWLSGRPFDLEIVAHHFGDGDPAVISDEKDIYYLTSGHLDGLFDMGSQLFEAAKSELNLINGITRLLASEFQPVDLTGRFEHDGKQHAIVFAQAALGSLGGLTATAVATGANTGTPRPSPASSLLAAARKHPDATEVLALLSERTVTLNWFRLYKVFEIIRENVGGKNKLVEKNWKSRQEISAFTVSANSPHVSGGAARHARMPPGSPQQTMTIHEGRAMIADLLVSWLKWLAASE</sequence>
<organism evidence="1 2">
    <name type="scientific">Amycolatopsis umgeniensis</name>
    <dbReference type="NCBI Taxonomy" id="336628"/>
    <lineage>
        <taxon>Bacteria</taxon>
        <taxon>Bacillati</taxon>
        <taxon>Actinomycetota</taxon>
        <taxon>Actinomycetes</taxon>
        <taxon>Pseudonocardiales</taxon>
        <taxon>Pseudonocardiaceae</taxon>
        <taxon>Amycolatopsis</taxon>
    </lineage>
</organism>
<evidence type="ECO:0000313" key="1">
    <source>
        <dbReference type="EMBL" id="MBB5853960.1"/>
    </source>
</evidence>
<evidence type="ECO:0000313" key="2">
    <source>
        <dbReference type="Proteomes" id="UP000580861"/>
    </source>
</evidence>
<reference evidence="1 2" key="1">
    <citation type="submission" date="2020-08" db="EMBL/GenBank/DDBJ databases">
        <title>Sequencing the genomes of 1000 actinobacteria strains.</title>
        <authorList>
            <person name="Klenk H.-P."/>
        </authorList>
    </citation>
    <scope>NUCLEOTIDE SEQUENCE [LARGE SCALE GENOMIC DNA]</scope>
    <source>
        <strain evidence="1 2">DSM 45272</strain>
    </source>
</reference>
<gene>
    <name evidence="1" type="ORF">HDA45_004047</name>
</gene>